<dbReference type="AlphaFoldDB" id="A0A5P9JYC8"/>
<gene>
    <name evidence="2" type="ORF">GDR74_14030</name>
</gene>
<evidence type="ECO:0000313" key="3">
    <source>
        <dbReference type="Proteomes" id="UP000325614"/>
    </source>
</evidence>
<accession>A0A5P9JYC8</accession>
<feature type="transmembrane region" description="Helical" evidence="1">
    <location>
        <begin position="78"/>
        <end position="99"/>
    </location>
</feature>
<organism evidence="2 3">
    <name type="scientific">Microvirga thermotolerans</name>
    <dbReference type="NCBI Taxonomy" id="2651334"/>
    <lineage>
        <taxon>Bacteria</taxon>
        <taxon>Pseudomonadati</taxon>
        <taxon>Pseudomonadota</taxon>
        <taxon>Alphaproteobacteria</taxon>
        <taxon>Hyphomicrobiales</taxon>
        <taxon>Methylobacteriaceae</taxon>
        <taxon>Microvirga</taxon>
    </lineage>
</organism>
<keyword evidence="1" id="KW-1133">Transmembrane helix</keyword>
<feature type="transmembrane region" description="Helical" evidence="1">
    <location>
        <begin position="6"/>
        <end position="27"/>
    </location>
</feature>
<dbReference type="KEGG" id="mico:GDR74_14030"/>
<sequence>MPERRGTMGGLGLIGIVLFGAASVAFYRINDRIVWDVCRRENRPYRQDWTLSLYWQWRTLRGWYADARRAGLLWPRTLATAAVVLTFVGSVAAGILAGLPG</sequence>
<evidence type="ECO:0000256" key="1">
    <source>
        <dbReference type="SAM" id="Phobius"/>
    </source>
</evidence>
<dbReference type="EMBL" id="CP045423">
    <property type="protein sequence ID" value="QFU17249.1"/>
    <property type="molecule type" value="Genomic_DNA"/>
</dbReference>
<dbReference type="Proteomes" id="UP000325614">
    <property type="component" value="Chromosome"/>
</dbReference>
<proteinExistence type="predicted"/>
<reference evidence="2 3" key="1">
    <citation type="submission" date="2019-10" db="EMBL/GenBank/DDBJ databases">
        <title>Isolation, Identification of Microvirga thermotolerans HR1, a novel thermophilic bacterium and Comparative Genomics of the genus Microvirga.</title>
        <authorList>
            <person name="Li J."/>
            <person name="Zhang W."/>
            <person name="Lin M."/>
            <person name="Wang J."/>
        </authorList>
    </citation>
    <scope>NUCLEOTIDE SEQUENCE [LARGE SCALE GENOMIC DNA]</scope>
    <source>
        <strain evidence="2 3">HR1</strain>
    </source>
</reference>
<name>A0A5P9JYC8_9HYPH</name>
<keyword evidence="1" id="KW-0812">Transmembrane</keyword>
<dbReference type="RefSeq" id="WP_152586885.1">
    <property type="nucleotide sequence ID" value="NZ_CP045423.1"/>
</dbReference>
<keyword evidence="3" id="KW-1185">Reference proteome</keyword>
<protein>
    <submittedName>
        <fullName evidence="2">Uncharacterized protein</fullName>
    </submittedName>
</protein>
<keyword evidence="1" id="KW-0472">Membrane</keyword>
<evidence type="ECO:0000313" key="2">
    <source>
        <dbReference type="EMBL" id="QFU17249.1"/>
    </source>
</evidence>